<reference evidence="1 2" key="1">
    <citation type="submission" date="2018-08" db="EMBL/GenBank/DDBJ databases">
        <title>Complete genome sequence of type strain Thalassospira indica MCCC 1A01103T, isolated from isolated from deep seawater of the Indian Ocean.</title>
        <authorList>
            <person name="Liu Y."/>
        </authorList>
    </citation>
    <scope>NUCLEOTIDE SEQUENCE [LARGE SCALE GENOMIC DNA]</scope>
    <source>
        <strain evidence="1 2">PB8BT</strain>
    </source>
</reference>
<evidence type="ECO:0000313" key="1">
    <source>
        <dbReference type="EMBL" id="AXO13003.1"/>
    </source>
</evidence>
<sequence length="71" mass="7632">MRPKHVLSDVLERDKSQAVQAFAGLVAHSVRRAIGGGCFDVVYDACPQFAVTGGILRLNGIGSRYPDLIFA</sequence>
<name>A0ABM6XTN3_9PROT</name>
<accession>A0ABM6XTN3</accession>
<protein>
    <submittedName>
        <fullName evidence="1">Uncharacterized protein</fullName>
    </submittedName>
</protein>
<keyword evidence="2" id="KW-1185">Reference proteome</keyword>
<organism evidence="1 2">
    <name type="scientific">Thalassospira indica</name>
    <dbReference type="NCBI Taxonomy" id="1891279"/>
    <lineage>
        <taxon>Bacteria</taxon>
        <taxon>Pseudomonadati</taxon>
        <taxon>Pseudomonadota</taxon>
        <taxon>Alphaproteobacteria</taxon>
        <taxon>Rhodospirillales</taxon>
        <taxon>Thalassospiraceae</taxon>
        <taxon>Thalassospira</taxon>
    </lineage>
</organism>
<dbReference type="EMBL" id="CP031555">
    <property type="protein sequence ID" value="AXO13003.1"/>
    <property type="molecule type" value="Genomic_DNA"/>
</dbReference>
<proteinExistence type="predicted"/>
<evidence type="ECO:0000313" key="2">
    <source>
        <dbReference type="Proteomes" id="UP000256971"/>
    </source>
</evidence>
<gene>
    <name evidence="1" type="ORF">DY252_01085</name>
</gene>
<dbReference type="Proteomes" id="UP000256971">
    <property type="component" value="Chromosome"/>
</dbReference>